<dbReference type="EMBL" id="RBAM01000002">
    <property type="protein sequence ID" value="RKN76476.1"/>
    <property type="molecule type" value="Genomic_DNA"/>
</dbReference>
<sequence>MRRTTVRRTAVAASALSLALLVSACGSDKSEAKDETKDKASSSAPEKSGAAGGAGAQSKEQLTKLLLADGELADHKVSEIGASDQATAKAMTSDKAECKPLSDVMMLQGAGSPAATAARKIMAKPKGPAVGADASPEEKVKAGMKGLGALITSDLLASYSGKGATEAFAAVKKAGADCAGGFAMGVGEDKTKIKKVAPATFSAGDEAVAFTLSMEVEGGSDNPTHLVVVRKGDTLAGFYAISLTGASEQPKAIVDAQMKKLG</sequence>
<evidence type="ECO:0000313" key="4">
    <source>
        <dbReference type="Proteomes" id="UP000270343"/>
    </source>
</evidence>
<feature type="region of interest" description="Disordered" evidence="1">
    <location>
        <begin position="27"/>
        <end position="58"/>
    </location>
</feature>
<organism evidence="3 4">
    <name type="scientific">Streptomyces klenkii</name>
    <dbReference type="NCBI Taxonomy" id="1420899"/>
    <lineage>
        <taxon>Bacteria</taxon>
        <taxon>Bacillati</taxon>
        <taxon>Actinomycetota</taxon>
        <taxon>Actinomycetes</taxon>
        <taxon>Kitasatosporales</taxon>
        <taxon>Streptomycetaceae</taxon>
        <taxon>Streptomyces</taxon>
    </lineage>
</organism>
<evidence type="ECO:0000256" key="2">
    <source>
        <dbReference type="SAM" id="SignalP"/>
    </source>
</evidence>
<dbReference type="Proteomes" id="UP000270343">
    <property type="component" value="Unassembled WGS sequence"/>
</dbReference>
<accession>A0A3B0BYV1</accession>
<evidence type="ECO:0008006" key="5">
    <source>
        <dbReference type="Google" id="ProtNLM"/>
    </source>
</evidence>
<evidence type="ECO:0000256" key="1">
    <source>
        <dbReference type="SAM" id="MobiDB-lite"/>
    </source>
</evidence>
<dbReference type="AlphaFoldDB" id="A0A3B0BYV1"/>
<proteinExistence type="predicted"/>
<keyword evidence="2" id="KW-0732">Signal</keyword>
<protein>
    <recommendedName>
        <fullName evidence="5">Lipoprotein</fullName>
    </recommendedName>
</protein>
<name>A0A3B0BYV1_9ACTN</name>
<feature type="chain" id="PRO_5039428860" description="Lipoprotein" evidence="2">
    <location>
        <begin position="25"/>
        <end position="262"/>
    </location>
</feature>
<evidence type="ECO:0000313" key="3">
    <source>
        <dbReference type="EMBL" id="RKN76476.1"/>
    </source>
</evidence>
<reference evidence="3 4" key="1">
    <citation type="journal article" date="2015" name="Antonie Van Leeuwenhoek">
        <title>Streptomyces klenkii sp. nov., isolated from deep marine sediment.</title>
        <authorList>
            <person name="Veyisoglu A."/>
            <person name="Sahin N."/>
        </authorList>
    </citation>
    <scope>NUCLEOTIDE SEQUENCE [LARGE SCALE GENOMIC DNA]</scope>
    <source>
        <strain evidence="3 4">KCTC 29202</strain>
    </source>
</reference>
<dbReference type="PROSITE" id="PS51257">
    <property type="entry name" value="PROKAR_LIPOPROTEIN"/>
    <property type="match status" value="1"/>
</dbReference>
<keyword evidence="4" id="KW-1185">Reference proteome</keyword>
<comment type="caution">
    <text evidence="3">The sequence shown here is derived from an EMBL/GenBank/DDBJ whole genome shotgun (WGS) entry which is preliminary data.</text>
</comment>
<dbReference type="RefSeq" id="WP_120753804.1">
    <property type="nucleotide sequence ID" value="NZ_JBIBGF010000003.1"/>
</dbReference>
<dbReference type="OrthoDB" id="4180700at2"/>
<feature type="signal peptide" evidence="2">
    <location>
        <begin position="1"/>
        <end position="24"/>
    </location>
</feature>
<gene>
    <name evidence="3" type="ORF">D7231_05670</name>
</gene>
<feature type="compositionally biased region" description="Basic and acidic residues" evidence="1">
    <location>
        <begin position="28"/>
        <end position="40"/>
    </location>
</feature>